<dbReference type="EMBL" id="AGEL01000013">
    <property type="protein sequence ID" value="EHO16010.1"/>
    <property type="molecule type" value="Genomic_DNA"/>
</dbReference>
<sequence length="414" mass="45399">MCGENLFLLLFLFLLLGSPPRVRGKPETRPEVRPVARITPACAGKTMQELKIFESSEDHPRVCGENFPSRGHISPSPGSPPRVRGKPGDTPRRRLSPRITPACAGKTNGFYLSCCISWDHPRVCGENRFRKGGKTYTEGSPPRVRGKLFFLKKWLTMLGSPPRVRGKHAVKKSFPDSIRITPACAGKTLLKAPADLLVKDHPRVCGENRFSWMSAAAHVGSPPRVRGKHHAAVEAHAVVGITPACAGKTCKGWREPRRAEDHPRVCGENCSYIQGYSDSRGSPPRVRGKPRCAVQSVRSVGITPACAGKTYTRDTTETAQEDHPRVCGENLCLCDGLIIPRGSPPRVRGKLDTKQYRSIAQRITPACAGKTFRVCAVLAALWDHPRVCGENSFIFSILIRSSGSPPRVRGKHDD</sequence>
<dbReference type="Proteomes" id="UP000018466">
    <property type="component" value="Unassembled WGS sequence"/>
</dbReference>
<accession>A0AA36Y3W9</accession>
<keyword evidence="3" id="KW-1185">Reference proteome</keyword>
<dbReference type="AntiFam" id="ANF00057">
    <property type="entry name" value="Translation of E. coli type CRISPR repeat"/>
</dbReference>
<gene>
    <name evidence="2" type="ORF">HMPREF9623_01556</name>
</gene>
<reference evidence="2 3" key="1">
    <citation type="submission" date="2011-10" db="EMBL/GenBank/DDBJ databases">
        <title>The Genome Sequence of Lachnospiraceae bacterium ACC2.</title>
        <authorList>
            <consortium name="The Broad Institute Genome Sequencing Platform"/>
            <person name="Earl A."/>
            <person name="Ward D."/>
            <person name="Feldgarden M."/>
            <person name="Gevers D."/>
            <person name="Sizova M."/>
            <person name="Hazen A."/>
            <person name="Epstein S."/>
            <person name="Young S.K."/>
            <person name="Zeng Q."/>
            <person name="Gargeya S."/>
            <person name="Fitzgerald M."/>
            <person name="Haas B."/>
            <person name="Abouelleil A."/>
            <person name="Alvarado L."/>
            <person name="Arachchi H.M."/>
            <person name="Berlin A."/>
            <person name="Brown A."/>
            <person name="Chapman S.B."/>
            <person name="Chen Z."/>
            <person name="Dunbar C."/>
            <person name="Freedman E."/>
            <person name="Gearin G."/>
            <person name="Goldberg J."/>
            <person name="Griggs A."/>
            <person name="Gujja S."/>
            <person name="Heiman D."/>
            <person name="Howarth C."/>
            <person name="Larson L."/>
            <person name="Lui A."/>
            <person name="MacDonald P.J.P."/>
            <person name="Montmayeur A."/>
            <person name="Murphy C."/>
            <person name="Neiman D."/>
            <person name="Pearson M."/>
            <person name="Priest M."/>
            <person name="Roberts A."/>
            <person name="Saif S."/>
            <person name="Shea T."/>
            <person name="Shenoy N."/>
            <person name="Sisk P."/>
            <person name="Stolte C."/>
            <person name="Sykes S."/>
            <person name="Wortman J."/>
            <person name="Nusbaum C."/>
            <person name="Birren B."/>
        </authorList>
    </citation>
    <scope>NUCLEOTIDE SEQUENCE [LARGE SCALE GENOMIC DNA]</scope>
    <source>
        <strain evidence="2 3">ACC2</strain>
    </source>
</reference>
<comment type="caution">
    <text evidence="2">The sequence shown here is derived from an EMBL/GenBank/DDBJ whole genome shotgun (WGS) entry which is preliminary data.</text>
</comment>
<feature type="region of interest" description="Disordered" evidence="1">
    <location>
        <begin position="64"/>
        <end position="99"/>
    </location>
</feature>
<dbReference type="AlphaFoldDB" id="A0AA36Y3W9"/>
<name>A0AA36Y3W9_9FIRM</name>
<evidence type="ECO:0000313" key="3">
    <source>
        <dbReference type="Proteomes" id="UP000018466"/>
    </source>
</evidence>
<proteinExistence type="predicted"/>
<evidence type="ECO:0000256" key="1">
    <source>
        <dbReference type="SAM" id="MobiDB-lite"/>
    </source>
</evidence>
<organism evidence="2 3">
    <name type="scientific">Stomatobaculum longum</name>
    <dbReference type="NCBI Taxonomy" id="796942"/>
    <lineage>
        <taxon>Bacteria</taxon>
        <taxon>Bacillati</taxon>
        <taxon>Bacillota</taxon>
        <taxon>Clostridia</taxon>
        <taxon>Lachnospirales</taxon>
        <taxon>Lachnospiraceae</taxon>
        <taxon>Stomatobaculum</taxon>
    </lineage>
</organism>
<protein>
    <submittedName>
        <fullName evidence="2">Uncharacterized protein</fullName>
    </submittedName>
</protein>
<dbReference type="AntiFam" id="ANF00006">
    <property type="entry name" value="Translation of CRISPR region"/>
</dbReference>
<evidence type="ECO:0000313" key="2">
    <source>
        <dbReference type="EMBL" id="EHO16010.1"/>
    </source>
</evidence>